<evidence type="ECO:0000313" key="3">
    <source>
        <dbReference type="Proteomes" id="UP000320184"/>
    </source>
</evidence>
<dbReference type="EMBL" id="VBOT01000031">
    <property type="protein sequence ID" value="TMQ52573.1"/>
    <property type="molecule type" value="Genomic_DNA"/>
</dbReference>
<dbReference type="Proteomes" id="UP000320184">
    <property type="component" value="Unassembled WGS sequence"/>
</dbReference>
<feature type="signal peptide" evidence="1">
    <location>
        <begin position="1"/>
        <end position="23"/>
    </location>
</feature>
<feature type="chain" id="PRO_5022009790" description="Outer membrane protein beta-barrel domain-containing protein" evidence="1">
    <location>
        <begin position="24"/>
        <end position="248"/>
    </location>
</feature>
<evidence type="ECO:0008006" key="4">
    <source>
        <dbReference type="Google" id="ProtNLM"/>
    </source>
</evidence>
<organism evidence="2 3">
    <name type="scientific">Eiseniibacteriota bacterium</name>
    <dbReference type="NCBI Taxonomy" id="2212470"/>
    <lineage>
        <taxon>Bacteria</taxon>
        <taxon>Candidatus Eiseniibacteriota</taxon>
    </lineage>
</organism>
<comment type="caution">
    <text evidence="2">The sequence shown here is derived from an EMBL/GenBank/DDBJ whole genome shotgun (WGS) entry which is preliminary data.</text>
</comment>
<evidence type="ECO:0000256" key="1">
    <source>
        <dbReference type="SAM" id="SignalP"/>
    </source>
</evidence>
<proteinExistence type="predicted"/>
<sequence>MIPGVRWVGVVTAMLAVASVCPAAESSTDAAKPADSGYRPGSGGIGGQLGGSDFVAGGDFSAGAQPRLSFAAHWRYAFTSWLRGQVGPGLGWAGYNESEPVPMTDPRFPQDTRKGNYISLLVPVSVQLQCTMKRQQWLYYVGAGPGVYRVWVENRREVVKDPVTLRRHRGLYAGASGQLGVERFLKVLPSTSIEVSAGGDLALTRRDEQFPSGFDSKLLALYVRVGGNYYFRPGEVKKKQESAPLPRP</sequence>
<name>A0A538SMH0_UNCEI</name>
<dbReference type="AlphaFoldDB" id="A0A538SMH0"/>
<protein>
    <recommendedName>
        <fullName evidence="4">Outer membrane protein beta-barrel domain-containing protein</fullName>
    </recommendedName>
</protein>
<evidence type="ECO:0000313" key="2">
    <source>
        <dbReference type="EMBL" id="TMQ52573.1"/>
    </source>
</evidence>
<accession>A0A538SMH0</accession>
<reference evidence="2 3" key="1">
    <citation type="journal article" date="2019" name="Nat. Microbiol.">
        <title>Mediterranean grassland soil C-N compound turnover is dependent on rainfall and depth, and is mediated by genomically divergent microorganisms.</title>
        <authorList>
            <person name="Diamond S."/>
            <person name="Andeer P.F."/>
            <person name="Li Z."/>
            <person name="Crits-Christoph A."/>
            <person name="Burstein D."/>
            <person name="Anantharaman K."/>
            <person name="Lane K.R."/>
            <person name="Thomas B.C."/>
            <person name="Pan C."/>
            <person name="Northen T.R."/>
            <person name="Banfield J.F."/>
        </authorList>
    </citation>
    <scope>NUCLEOTIDE SEQUENCE [LARGE SCALE GENOMIC DNA]</scope>
    <source>
        <strain evidence="2">WS_3</strain>
    </source>
</reference>
<keyword evidence="1" id="KW-0732">Signal</keyword>
<gene>
    <name evidence="2" type="ORF">E6K73_02715</name>
</gene>